<sequence length="64" mass="6685">MNLASSLLFIAIAFAFAYTFSKLLKKVYGALKQDPANGGSTGCNCCSGKCSHCSSCGNINLSKK</sequence>
<dbReference type="RefSeq" id="WP_093913303.1">
    <property type="nucleotide sequence ID" value="NZ_FONL01000006.1"/>
</dbReference>
<proteinExistence type="predicted"/>
<gene>
    <name evidence="1" type="ORF">SAMN05216245_1062</name>
</gene>
<name>A0A1I2AG44_9FIRM</name>
<evidence type="ECO:0000313" key="1">
    <source>
        <dbReference type="EMBL" id="SFE42538.1"/>
    </source>
</evidence>
<organism evidence="1 2">
    <name type="scientific">Succiniclasticum ruminis DSM 9236</name>
    <dbReference type="NCBI Taxonomy" id="1123323"/>
    <lineage>
        <taxon>Bacteria</taxon>
        <taxon>Bacillati</taxon>
        <taxon>Bacillota</taxon>
        <taxon>Negativicutes</taxon>
        <taxon>Acidaminococcales</taxon>
        <taxon>Acidaminococcaceae</taxon>
        <taxon>Succiniclasticum</taxon>
    </lineage>
</organism>
<dbReference type="EMBL" id="FONL01000006">
    <property type="protein sequence ID" value="SFE42538.1"/>
    <property type="molecule type" value="Genomic_DNA"/>
</dbReference>
<accession>A0A1I2AG44</accession>
<dbReference type="STRING" id="1123323.SAMN05216245_1062"/>
<dbReference type="Proteomes" id="UP000198896">
    <property type="component" value="Unassembled WGS sequence"/>
</dbReference>
<protein>
    <submittedName>
        <fullName evidence="1">Uncharacterized protein</fullName>
    </submittedName>
</protein>
<evidence type="ECO:0000313" key="2">
    <source>
        <dbReference type="Proteomes" id="UP000198896"/>
    </source>
</evidence>
<keyword evidence="2" id="KW-1185">Reference proteome</keyword>
<dbReference type="AlphaFoldDB" id="A0A1I2AG44"/>
<reference evidence="1 2" key="1">
    <citation type="submission" date="2016-10" db="EMBL/GenBank/DDBJ databases">
        <authorList>
            <person name="de Groot N.N."/>
        </authorList>
    </citation>
    <scope>NUCLEOTIDE SEQUENCE [LARGE SCALE GENOMIC DNA]</scope>
    <source>
        <strain evidence="1 2">DSM 9236</strain>
    </source>
</reference>